<dbReference type="PROSITE" id="PS00108">
    <property type="entry name" value="PROTEIN_KINASE_ST"/>
    <property type="match status" value="1"/>
</dbReference>
<organism evidence="1 2">
    <name type="scientific">Piscirickettsia salmonis</name>
    <dbReference type="NCBI Taxonomy" id="1238"/>
    <lineage>
        <taxon>Bacteria</taxon>
        <taxon>Pseudomonadati</taxon>
        <taxon>Pseudomonadota</taxon>
        <taxon>Gammaproteobacteria</taxon>
        <taxon>Thiotrichales</taxon>
        <taxon>Piscirickettsiaceae</taxon>
        <taxon>Piscirickettsia</taxon>
    </lineage>
</organism>
<dbReference type="RefSeq" id="WP_016210676.1">
    <property type="nucleotide sequence ID" value="NZ_CP012413.1"/>
</dbReference>
<dbReference type="Proteomes" id="UP000422232">
    <property type="component" value="Chromosome"/>
</dbReference>
<dbReference type="InterPro" id="IPR008271">
    <property type="entry name" value="Ser/Thr_kinase_AS"/>
</dbReference>
<dbReference type="AlphaFoldDB" id="A0A9Q5YKU0"/>
<dbReference type="PANTHER" id="PTHR24362">
    <property type="entry name" value="SERINE/THREONINE-PROTEIN KINASE NEK"/>
    <property type="match status" value="1"/>
</dbReference>
<dbReference type="GO" id="GO:0005524">
    <property type="term" value="F:ATP binding"/>
    <property type="evidence" value="ECO:0007669"/>
    <property type="project" value="InterPro"/>
</dbReference>
<name>A0A9Q5YKU0_PISSA</name>
<evidence type="ECO:0000313" key="2">
    <source>
        <dbReference type="Proteomes" id="UP000422232"/>
    </source>
</evidence>
<keyword evidence="1" id="KW-0418">Kinase</keyword>
<dbReference type="Pfam" id="PF00069">
    <property type="entry name" value="Pkinase"/>
    <property type="match status" value="1"/>
</dbReference>
<dbReference type="PROSITE" id="PS50011">
    <property type="entry name" value="PROTEIN_KINASE_DOM"/>
    <property type="match status" value="1"/>
</dbReference>
<dbReference type="InterPro" id="IPR000719">
    <property type="entry name" value="Prot_kinase_dom"/>
</dbReference>
<dbReference type="Gene3D" id="1.10.510.10">
    <property type="entry name" value="Transferase(Phosphotransferase) domain 1"/>
    <property type="match status" value="1"/>
</dbReference>
<dbReference type="SMART" id="SM00220">
    <property type="entry name" value="S_TKc"/>
    <property type="match status" value="1"/>
</dbReference>
<proteinExistence type="predicted"/>
<keyword evidence="2" id="KW-1185">Reference proteome</keyword>
<dbReference type="GeneID" id="66739909"/>
<evidence type="ECO:0000313" key="1">
    <source>
        <dbReference type="EMBL" id="QGO07028.1"/>
    </source>
</evidence>
<protein>
    <submittedName>
        <fullName evidence="1">Protein kinase domain protein</fullName>
    </submittedName>
</protein>
<dbReference type="InterPro" id="IPR011009">
    <property type="entry name" value="Kinase-like_dom_sf"/>
</dbReference>
<dbReference type="GO" id="GO:0004672">
    <property type="term" value="F:protein kinase activity"/>
    <property type="evidence" value="ECO:0007669"/>
    <property type="project" value="InterPro"/>
</dbReference>
<gene>
    <name evidence="1" type="ORF">Psal009_02965</name>
</gene>
<dbReference type="PANTHER" id="PTHR24362:SF309">
    <property type="entry name" value="PROTEIN KINASE DOMAIN-CONTAINING PROTEIN"/>
    <property type="match status" value="1"/>
</dbReference>
<reference evidence="1 2" key="1">
    <citation type="submission" date="2019-04" db="EMBL/GenBank/DDBJ databases">
        <title>Complete genome sequencing of Piscirickettsia salmonis strain Psal-009.</title>
        <authorList>
            <person name="Schober I."/>
            <person name="Bunk B."/>
            <person name="Sproer C."/>
            <person name="Carril G.P."/>
            <person name="Riedel T."/>
            <person name="Flores-Herrera P.A."/>
            <person name="Nourdin-Galindo G."/>
            <person name="Marshall S.H."/>
            <person name="Overmann J."/>
        </authorList>
    </citation>
    <scope>NUCLEOTIDE SEQUENCE [LARGE SCALE GENOMIC DNA]</scope>
    <source>
        <strain evidence="1 2">Psal-009</strain>
    </source>
</reference>
<dbReference type="EMBL" id="CP038908">
    <property type="protein sequence ID" value="QGO07028.1"/>
    <property type="molecule type" value="Genomic_DNA"/>
</dbReference>
<dbReference type="SUPFAM" id="SSF56112">
    <property type="entry name" value="Protein kinase-like (PK-like)"/>
    <property type="match status" value="1"/>
</dbReference>
<sequence length="693" mass="79238">MPKVIWLAQENRTAEQQQAAEWRIAKKHLTGKPPGTQLNPQSGKKVKAYEDPETGEKITLTHRYLIGHEGEIFVKFNGQALGQGICGEVTFGQTEDGHMWAIKESSEKPKNSQEGKIAVDLGKAKNYFKYQGKHYQVYYFLGTPLDKYLKEAKQSLTQAQQYDLAIKMARVIYHLHTGKYSKEKTSYAHLDLKPENFCIDDSGELHLIDYGLSEILPGKLDNEIKGSPAYLPFSVAEASKEELDIIALLRSLYLPLCFKGLGKVRNRGPAAQQLNTQWVFSSTILSQNSTLSQLLDTTKGEVVNLSALDIACQLILLKYGLHSSENLEKVTANPQQFEQDSQLLESLGLNQAAYLKCMLEQRDLVSVFKEYTDKFLILNQFDLNQPIYIKKVLANLEQFSQDYQYLESLGLNQAAYLKCLLEQRESIDLLKEHANKFLTLNQYELNQSIYIGKVLANPEQFNQDYQYLKSFGLNQAAYLKYTLDQHDQFAYNCQRLKDLKLNSRNYIEEIINNPERFEQNYQHLETLGLNQEIYIRPMLNNPQRFGEYCQQLKDLGLNQASDLARALDHPQRFQDDLPSLLKLRKIYDDLSNEIASDRLKVRGLFAGGITVNCQGQSKLVPRGIGSIWLEIIDKQGNFYWMKDVSAALTKSTDQARLRSSSQQQAEGQNSNLFFATYRDPKTQAVYDRISQLP</sequence>
<accession>A0A9Q5YKU0</accession>
<keyword evidence="1" id="KW-0808">Transferase</keyword>